<protein>
    <submittedName>
        <fullName evidence="2">DUF4251 domain-containing protein</fullName>
    </submittedName>
</protein>
<accession>A0ABS7XSL6</accession>
<comment type="caution">
    <text evidence="2">The sequence shown here is derived from an EMBL/GenBank/DDBJ whole genome shotgun (WGS) entry which is preliminary data.</text>
</comment>
<proteinExistence type="predicted"/>
<organism evidence="2 3">
    <name type="scientific">Winogradskyella alexanderae</name>
    <dbReference type="NCBI Taxonomy" id="2877123"/>
    <lineage>
        <taxon>Bacteria</taxon>
        <taxon>Pseudomonadati</taxon>
        <taxon>Bacteroidota</taxon>
        <taxon>Flavobacteriia</taxon>
        <taxon>Flavobacteriales</taxon>
        <taxon>Flavobacteriaceae</taxon>
        <taxon>Winogradskyella</taxon>
    </lineage>
</organism>
<feature type="signal peptide" evidence="1">
    <location>
        <begin position="1"/>
        <end position="28"/>
    </location>
</feature>
<evidence type="ECO:0000256" key="1">
    <source>
        <dbReference type="SAM" id="SignalP"/>
    </source>
</evidence>
<evidence type="ECO:0000313" key="3">
    <source>
        <dbReference type="Proteomes" id="UP001198901"/>
    </source>
</evidence>
<name>A0ABS7XSL6_9FLAO</name>
<dbReference type="RefSeq" id="WP_224528608.1">
    <property type="nucleotide sequence ID" value="NZ_JAIUJR010000005.1"/>
</dbReference>
<sequence length="162" mass="18606">MKYSISTLGKLLLVVTVLGIGTISSLHAQDNNKKKDSFERTYNNSLQTVEYGNFKFSANLIYDGMQREKNLSTLKINNSQLEGSLLPFSDNETGLIQLNKQALREYKVYSDERNKIIEVSFNTTVHNFNYQFKIKIMPNGNSILNVINNRDSIEYRGIIERI</sequence>
<evidence type="ECO:0000313" key="2">
    <source>
        <dbReference type="EMBL" id="MCA0132765.1"/>
    </source>
</evidence>
<dbReference type="EMBL" id="JAIUJR010000005">
    <property type="protein sequence ID" value="MCA0132765.1"/>
    <property type="molecule type" value="Genomic_DNA"/>
</dbReference>
<keyword evidence="3" id="KW-1185">Reference proteome</keyword>
<dbReference type="InterPro" id="IPR025347">
    <property type="entry name" value="DUF4251"/>
</dbReference>
<reference evidence="3" key="1">
    <citation type="submission" date="2023-07" db="EMBL/GenBank/DDBJ databases">
        <authorList>
            <person name="Yue Y."/>
        </authorList>
    </citation>
    <scope>NUCLEOTIDE SEQUENCE [LARGE SCALE GENOMIC DNA]</scope>
    <source>
        <strain evidence="3">D23</strain>
    </source>
</reference>
<keyword evidence="1" id="KW-0732">Signal</keyword>
<gene>
    <name evidence="2" type="ORF">LBU54_09230</name>
</gene>
<dbReference type="Gene3D" id="2.40.128.410">
    <property type="match status" value="1"/>
</dbReference>
<feature type="chain" id="PRO_5045876565" evidence="1">
    <location>
        <begin position="29"/>
        <end position="162"/>
    </location>
</feature>
<dbReference type="Proteomes" id="UP001198901">
    <property type="component" value="Unassembled WGS sequence"/>
</dbReference>
<dbReference type="Pfam" id="PF14059">
    <property type="entry name" value="DUF4251"/>
    <property type="match status" value="1"/>
</dbReference>